<comment type="caution">
    <text evidence="2">The sequence shown here is derived from an EMBL/GenBank/DDBJ whole genome shotgun (WGS) entry which is preliminary data.</text>
</comment>
<organism evidence="2 3">
    <name type="scientific">Macrosiphum euphorbiae</name>
    <name type="common">potato aphid</name>
    <dbReference type="NCBI Taxonomy" id="13131"/>
    <lineage>
        <taxon>Eukaryota</taxon>
        <taxon>Metazoa</taxon>
        <taxon>Ecdysozoa</taxon>
        <taxon>Arthropoda</taxon>
        <taxon>Hexapoda</taxon>
        <taxon>Insecta</taxon>
        <taxon>Pterygota</taxon>
        <taxon>Neoptera</taxon>
        <taxon>Paraneoptera</taxon>
        <taxon>Hemiptera</taxon>
        <taxon>Sternorrhyncha</taxon>
        <taxon>Aphidomorpha</taxon>
        <taxon>Aphidoidea</taxon>
        <taxon>Aphididae</taxon>
        <taxon>Macrosiphini</taxon>
        <taxon>Macrosiphum</taxon>
    </lineage>
</organism>
<proteinExistence type="predicted"/>
<reference evidence="2 3" key="1">
    <citation type="submission" date="2023-01" db="EMBL/GenBank/DDBJ databases">
        <authorList>
            <person name="Whitehead M."/>
        </authorList>
    </citation>
    <scope>NUCLEOTIDE SEQUENCE [LARGE SCALE GENOMIC DNA]</scope>
</reference>
<feature type="transmembrane region" description="Helical" evidence="1">
    <location>
        <begin position="75"/>
        <end position="95"/>
    </location>
</feature>
<protein>
    <submittedName>
        <fullName evidence="2">Uncharacterized protein</fullName>
    </submittedName>
</protein>
<keyword evidence="1" id="KW-0472">Membrane</keyword>
<evidence type="ECO:0000256" key="1">
    <source>
        <dbReference type="SAM" id="Phobius"/>
    </source>
</evidence>
<accession>A0AAV0XYG1</accession>
<evidence type="ECO:0000313" key="3">
    <source>
        <dbReference type="Proteomes" id="UP001160148"/>
    </source>
</evidence>
<sequence>MRWWARWHVRRDARGRPRIQVVVDRCALYDVTDYRWLCVGAVGGFSVEHIGLGWLLSTINCELFLANYQSIPNRAVITITLTVTMFLALNIYPVLVDEGGIMYRNYQIFVSVWPQVHSHLLPVNEGTRSS</sequence>
<dbReference type="AlphaFoldDB" id="A0AAV0XYG1"/>
<dbReference type="Proteomes" id="UP001160148">
    <property type="component" value="Unassembled WGS sequence"/>
</dbReference>
<gene>
    <name evidence="2" type="ORF">MEUPH1_LOCUS26444</name>
</gene>
<keyword evidence="3" id="KW-1185">Reference proteome</keyword>
<dbReference type="EMBL" id="CARXXK010001049">
    <property type="protein sequence ID" value="CAI6372594.1"/>
    <property type="molecule type" value="Genomic_DNA"/>
</dbReference>
<name>A0AAV0XYG1_9HEMI</name>
<keyword evidence="1" id="KW-0812">Transmembrane</keyword>
<evidence type="ECO:0000313" key="2">
    <source>
        <dbReference type="EMBL" id="CAI6372594.1"/>
    </source>
</evidence>
<keyword evidence="1" id="KW-1133">Transmembrane helix</keyword>